<evidence type="ECO:0000256" key="3">
    <source>
        <dbReference type="ARBA" id="ARBA00022475"/>
    </source>
</evidence>
<feature type="transmembrane region" description="Helical" evidence="7">
    <location>
        <begin position="71"/>
        <end position="92"/>
    </location>
</feature>
<evidence type="ECO:0000259" key="9">
    <source>
        <dbReference type="Pfam" id="PF09335"/>
    </source>
</evidence>
<keyword evidence="5 7" id="KW-1133">Transmembrane helix</keyword>
<feature type="domain" description="VTT" evidence="9">
    <location>
        <begin position="44"/>
        <end position="179"/>
    </location>
</feature>
<dbReference type="PANTHER" id="PTHR30353">
    <property type="entry name" value="INNER MEMBRANE PROTEIN DEDA-RELATED"/>
    <property type="match status" value="1"/>
</dbReference>
<evidence type="ECO:0000313" key="11">
    <source>
        <dbReference type="Proteomes" id="UP000630594"/>
    </source>
</evidence>
<dbReference type="PANTHER" id="PTHR30353:SF0">
    <property type="entry name" value="TRANSMEMBRANE PROTEIN"/>
    <property type="match status" value="1"/>
</dbReference>
<proteinExistence type="inferred from homology"/>
<dbReference type="Pfam" id="PF09335">
    <property type="entry name" value="VTT_dom"/>
    <property type="match status" value="1"/>
</dbReference>
<name>A0ABQ1PZS0_9ACTN</name>
<feature type="transmembrane region" description="Helical" evidence="7">
    <location>
        <begin position="164"/>
        <end position="188"/>
    </location>
</feature>
<evidence type="ECO:0000256" key="4">
    <source>
        <dbReference type="ARBA" id="ARBA00022692"/>
    </source>
</evidence>
<protein>
    <submittedName>
        <fullName evidence="10">Cytochrome o ubiquinol oxidase</fullName>
    </submittedName>
</protein>
<keyword evidence="3 7" id="KW-1003">Cell membrane</keyword>
<organism evidence="10 11">
    <name type="scientific">Nocardioides daphniae</name>
    <dbReference type="NCBI Taxonomy" id="402297"/>
    <lineage>
        <taxon>Bacteria</taxon>
        <taxon>Bacillati</taxon>
        <taxon>Actinomycetota</taxon>
        <taxon>Actinomycetes</taxon>
        <taxon>Propionibacteriales</taxon>
        <taxon>Nocardioidaceae</taxon>
        <taxon>Nocardioides</taxon>
    </lineage>
</organism>
<dbReference type="EMBL" id="BMCK01000001">
    <property type="protein sequence ID" value="GGD08178.1"/>
    <property type="molecule type" value="Genomic_DNA"/>
</dbReference>
<keyword evidence="11" id="KW-1185">Reference proteome</keyword>
<comment type="subcellular location">
    <subcellularLocation>
        <location evidence="1 7">Cell membrane</location>
        <topology evidence="1 7">Multi-pass membrane protein</topology>
    </subcellularLocation>
</comment>
<feature type="compositionally biased region" description="Basic and acidic residues" evidence="8">
    <location>
        <begin position="230"/>
        <end position="248"/>
    </location>
</feature>
<feature type="region of interest" description="Disordered" evidence="8">
    <location>
        <begin position="220"/>
        <end position="248"/>
    </location>
</feature>
<dbReference type="InterPro" id="IPR032818">
    <property type="entry name" value="DedA-like"/>
</dbReference>
<evidence type="ECO:0000256" key="1">
    <source>
        <dbReference type="ARBA" id="ARBA00004651"/>
    </source>
</evidence>
<gene>
    <name evidence="10" type="primary">dedA</name>
    <name evidence="10" type="ORF">GCM10007231_03700</name>
</gene>
<comment type="caution">
    <text evidence="10">The sequence shown here is derived from an EMBL/GenBank/DDBJ whole genome shotgun (WGS) entry which is preliminary data.</text>
</comment>
<evidence type="ECO:0000256" key="6">
    <source>
        <dbReference type="ARBA" id="ARBA00023136"/>
    </source>
</evidence>
<dbReference type="Proteomes" id="UP000630594">
    <property type="component" value="Unassembled WGS sequence"/>
</dbReference>
<dbReference type="InterPro" id="IPR032816">
    <property type="entry name" value="VTT_dom"/>
</dbReference>
<evidence type="ECO:0000256" key="8">
    <source>
        <dbReference type="SAM" id="MobiDB-lite"/>
    </source>
</evidence>
<accession>A0ABQ1PZS0</accession>
<evidence type="ECO:0000256" key="7">
    <source>
        <dbReference type="RuleBase" id="RU367016"/>
    </source>
</evidence>
<feature type="transmembrane region" description="Helical" evidence="7">
    <location>
        <begin position="21"/>
        <end position="44"/>
    </location>
</feature>
<evidence type="ECO:0000313" key="10">
    <source>
        <dbReference type="EMBL" id="GGD08178.1"/>
    </source>
</evidence>
<reference evidence="11" key="1">
    <citation type="journal article" date="2019" name="Int. J. Syst. Evol. Microbiol.">
        <title>The Global Catalogue of Microorganisms (GCM) 10K type strain sequencing project: providing services to taxonomists for standard genome sequencing and annotation.</title>
        <authorList>
            <consortium name="The Broad Institute Genomics Platform"/>
            <consortium name="The Broad Institute Genome Sequencing Center for Infectious Disease"/>
            <person name="Wu L."/>
            <person name="Ma J."/>
        </authorList>
    </citation>
    <scope>NUCLEOTIDE SEQUENCE [LARGE SCALE GENOMIC DNA]</scope>
    <source>
        <strain evidence="11">CCM 7403</strain>
    </source>
</reference>
<evidence type="ECO:0000256" key="5">
    <source>
        <dbReference type="ARBA" id="ARBA00022989"/>
    </source>
</evidence>
<sequence length="248" mass="27746">MLEPMLFGMKWMDPEWLLSQFGAELFWLSLLIIFVECGLFFPFLPGDSLLFAMGIFLAHPDTGIDIFPGPVWLELVIGMALFVVAGFGGNVAGYEIGRKIGPPLYERDGKVLKRKYFDQTTAFFDKHGNKALVIGRFVPFVRTYITVVAGVTQMDRGRFFKWSMVGAVAWVVSITLLGALLGTVFPALGENIDYAIFAIIAFSLIPMAWEWVRHRRTNAPGAEIGPQDGGPDRDIMGQDVDGERRHRH</sequence>
<feature type="transmembrane region" description="Helical" evidence="7">
    <location>
        <begin position="194"/>
        <end position="212"/>
    </location>
</feature>
<comment type="similarity">
    <text evidence="2 7">Belongs to the DedA family.</text>
</comment>
<evidence type="ECO:0000256" key="2">
    <source>
        <dbReference type="ARBA" id="ARBA00010792"/>
    </source>
</evidence>
<keyword evidence="6 7" id="KW-0472">Membrane</keyword>
<keyword evidence="4 7" id="KW-0812">Transmembrane</keyword>